<evidence type="ECO:0000313" key="1">
    <source>
        <dbReference type="EMBL" id="KAJ0095244.1"/>
    </source>
</evidence>
<reference evidence="2" key="1">
    <citation type="journal article" date="2023" name="G3 (Bethesda)">
        <title>Genome assembly and association tests identify interacting loci associated with vigor, precocity, and sex in interspecific pistachio rootstocks.</title>
        <authorList>
            <person name="Palmer W."/>
            <person name="Jacygrad E."/>
            <person name="Sagayaradj S."/>
            <person name="Cavanaugh K."/>
            <person name="Han R."/>
            <person name="Bertier L."/>
            <person name="Beede B."/>
            <person name="Kafkas S."/>
            <person name="Golino D."/>
            <person name="Preece J."/>
            <person name="Michelmore R."/>
        </authorList>
    </citation>
    <scope>NUCLEOTIDE SEQUENCE [LARGE SCALE GENOMIC DNA]</scope>
</reference>
<name>A0ACC1B8G9_9ROSI</name>
<dbReference type="EMBL" id="CM047902">
    <property type="protein sequence ID" value="KAJ0095244.1"/>
    <property type="molecule type" value="Genomic_DNA"/>
</dbReference>
<dbReference type="Proteomes" id="UP001164250">
    <property type="component" value="Chromosome 6"/>
</dbReference>
<accession>A0ACC1B8G9</accession>
<protein>
    <submittedName>
        <fullName evidence="1">Uncharacterized protein</fullName>
    </submittedName>
</protein>
<comment type="caution">
    <text evidence="1">The sequence shown here is derived from an EMBL/GenBank/DDBJ whole genome shotgun (WGS) entry which is preliminary data.</text>
</comment>
<proteinExistence type="predicted"/>
<evidence type="ECO:0000313" key="2">
    <source>
        <dbReference type="Proteomes" id="UP001164250"/>
    </source>
</evidence>
<organism evidence="1 2">
    <name type="scientific">Pistacia atlantica</name>
    <dbReference type="NCBI Taxonomy" id="434234"/>
    <lineage>
        <taxon>Eukaryota</taxon>
        <taxon>Viridiplantae</taxon>
        <taxon>Streptophyta</taxon>
        <taxon>Embryophyta</taxon>
        <taxon>Tracheophyta</taxon>
        <taxon>Spermatophyta</taxon>
        <taxon>Magnoliopsida</taxon>
        <taxon>eudicotyledons</taxon>
        <taxon>Gunneridae</taxon>
        <taxon>Pentapetalae</taxon>
        <taxon>rosids</taxon>
        <taxon>malvids</taxon>
        <taxon>Sapindales</taxon>
        <taxon>Anacardiaceae</taxon>
        <taxon>Pistacia</taxon>
    </lineage>
</organism>
<sequence length="384" mass="42951">MSFNKDTTAIVGLADSLLELISEITASTVCIELEFEKFNEFGCYLYRASIVIMELQTIENAPANALEILQSLGKSINLAKDLVKKCEKGSCPDLDTELKITMTQLGEVIKCMGECLSLIPSSTFTGQEYAEVAVQCLSKEMVNAYFDVTHNQVSETKEQEPQKLPNEEPPESDLYSISVEVSMDNGKLLGMPRLGDFFTDTSLGSQSSYQNVSRSMTLPKVAQYIEPLYETFFCPLTKEVMDDPVTIETGVTYEKMAISEWFEKFKNSEEIVCPTTGQNLSSRRLSTNLALKTTIEEWKDRNDAARIKVARAALSLASSERMVFEAIKDLQSVCRRKEYNKVQVCNVGMLPLLVNFLGYKDGDVRCAVLDLLHQLVEEDDDGKV</sequence>
<gene>
    <name evidence="1" type="ORF">Patl1_16617</name>
</gene>
<keyword evidence="2" id="KW-1185">Reference proteome</keyword>